<evidence type="ECO:0000313" key="14">
    <source>
        <dbReference type="EMBL" id="SJZ36813.1"/>
    </source>
</evidence>
<feature type="binding site" evidence="10">
    <location>
        <position position="260"/>
    </location>
    <ligand>
        <name>Mn(2+)</name>
        <dbReference type="ChEBI" id="CHEBI:29035"/>
    </ligand>
</feature>
<dbReference type="Gene3D" id="3.40.720.10">
    <property type="entry name" value="Alkaline Phosphatase, subunit A"/>
    <property type="match status" value="1"/>
</dbReference>
<keyword evidence="15" id="KW-1185">Reference proteome</keyword>
<dbReference type="OrthoDB" id="5901192at2"/>
<dbReference type="CDD" id="cd16015">
    <property type="entry name" value="LTA_synthase"/>
    <property type="match status" value="1"/>
</dbReference>
<keyword evidence="4" id="KW-1003">Cell membrane</keyword>
<keyword evidence="6 12" id="KW-1133">Transmembrane helix</keyword>
<feature type="transmembrane region" description="Helical" evidence="12">
    <location>
        <begin position="130"/>
        <end position="148"/>
    </location>
</feature>
<keyword evidence="9" id="KW-0479">Metal-binding</keyword>
<evidence type="ECO:0000256" key="7">
    <source>
        <dbReference type="ARBA" id="ARBA00023136"/>
    </source>
</evidence>
<feature type="binding site" evidence="10">
    <location>
        <position position="487"/>
    </location>
    <ligand>
        <name>Mn(2+)</name>
        <dbReference type="ChEBI" id="CHEBI:29035"/>
    </ligand>
</feature>
<dbReference type="RefSeq" id="WP_078806031.1">
    <property type="nucleotide sequence ID" value="NZ_FUXI01000001.1"/>
</dbReference>
<evidence type="ECO:0000256" key="10">
    <source>
        <dbReference type="PIRSR" id="PIRSR005091-3"/>
    </source>
</evidence>
<dbReference type="Proteomes" id="UP000190328">
    <property type="component" value="Unassembled WGS sequence"/>
</dbReference>
<evidence type="ECO:0000256" key="11">
    <source>
        <dbReference type="SAM" id="MobiDB-lite"/>
    </source>
</evidence>
<organism evidence="14 15">
    <name type="scientific">Pilibacter termitis</name>
    <dbReference type="NCBI Taxonomy" id="263852"/>
    <lineage>
        <taxon>Bacteria</taxon>
        <taxon>Bacillati</taxon>
        <taxon>Bacillota</taxon>
        <taxon>Bacilli</taxon>
        <taxon>Lactobacillales</taxon>
        <taxon>Enterococcaceae</taxon>
        <taxon>Pilibacter</taxon>
    </lineage>
</organism>
<evidence type="ECO:0000256" key="4">
    <source>
        <dbReference type="ARBA" id="ARBA00022475"/>
    </source>
</evidence>
<evidence type="ECO:0000256" key="12">
    <source>
        <dbReference type="SAM" id="Phobius"/>
    </source>
</evidence>
<dbReference type="Gene3D" id="3.30.1120.170">
    <property type="match status" value="1"/>
</dbReference>
<sequence length="709" mass="80541">MKKLKIPTWLNTRLGFFLLLTILMWCKSIFAYLADFNLGVEGAFQQFILLINPFATVLLLLGVALYVRGKKTSYITMLVIYFILTMLLFSNVAYYREFSDFLTVNTILGSGKVASGLGESAMNLFRPYDLLYWLDLPILITLLAMKKIKMQEKPFRGRMAIATTALAIMIFSGNLFLAETDRPELLSRTFSKDYLVKYLGINAYTMLDGVQTYKTSQVRAKASPTDLNEVESYVKSHYAQPNTETFGLAKGKNVIYIHLESFQQFLIDYKLKDEQGKEHVVTPFINSLFHSNSTFAFDNFFHQVSSGKTSDAETLMENSFFGLADGPLFTQLGGKNTFEAAPSILQQTQGYTSAVFHGNAGTFWNRNETYKRLGYNYFFDASYFDVTADNSFQYGLHDKPFFEQSVQYLEHLQQPFYTKFIAVSNHYPYEQFKNGEAGFPIANTKDDTINGYFATANYLDKAVEEFFNYLKKSGLYDNSIIVLYGDHYGVSNTRNPDLAELLGKDKTTWNDYNNAMMQRVPYMIHVPNSTKGGINHTFGGQVDALPTLLHLLGIKTENYIQLGQDLLSKQHQGIVAFRNGQLVTSQYTILGEKIYNTTTGEEITNPTPEITEIIKKDKEAARQQLATSDKLTNGDLLRFYTESGLKPVDPDQFVYKKELAQLENIEEEKGEKSTSLYSKNKDKSTVELYSTKTYEEYNGVANTTSSEPK</sequence>
<evidence type="ECO:0000256" key="8">
    <source>
        <dbReference type="PIRSR" id="PIRSR005091-1"/>
    </source>
</evidence>
<feature type="binding site" evidence="10">
    <location>
        <position position="486"/>
    </location>
    <ligand>
        <name>Mn(2+)</name>
        <dbReference type="ChEBI" id="CHEBI:29035"/>
    </ligand>
</feature>
<feature type="domain" description="Sulfatase N-terminal" evidence="13">
    <location>
        <begin position="252"/>
        <end position="554"/>
    </location>
</feature>
<dbReference type="PANTHER" id="PTHR47371">
    <property type="entry name" value="LIPOTEICHOIC ACID SYNTHASE"/>
    <property type="match status" value="1"/>
</dbReference>
<feature type="transmembrane region" description="Helical" evidence="12">
    <location>
        <begin position="74"/>
        <end position="95"/>
    </location>
</feature>
<dbReference type="PANTHER" id="PTHR47371:SF3">
    <property type="entry name" value="PHOSPHOGLYCEROL TRANSFERASE I"/>
    <property type="match status" value="1"/>
</dbReference>
<proteinExistence type="inferred from homology"/>
<dbReference type="GO" id="GO:0005886">
    <property type="term" value="C:plasma membrane"/>
    <property type="evidence" value="ECO:0007669"/>
    <property type="project" value="UniProtKB-SubCell"/>
</dbReference>
<evidence type="ECO:0000313" key="15">
    <source>
        <dbReference type="Proteomes" id="UP000190328"/>
    </source>
</evidence>
<dbReference type="STRING" id="263852.SAMN02745116_00058"/>
<feature type="active site" evidence="8">
    <location>
        <position position="309"/>
    </location>
</feature>
<feature type="transmembrane region" description="Helical" evidence="12">
    <location>
        <begin position="47"/>
        <end position="67"/>
    </location>
</feature>
<dbReference type="GO" id="GO:0046872">
    <property type="term" value="F:metal ion binding"/>
    <property type="evidence" value="ECO:0007669"/>
    <property type="project" value="UniProtKB-KW"/>
</dbReference>
<dbReference type="Pfam" id="PF00884">
    <property type="entry name" value="Sulfatase"/>
    <property type="match status" value="1"/>
</dbReference>
<evidence type="ECO:0000259" key="13">
    <source>
        <dbReference type="Pfam" id="PF00884"/>
    </source>
</evidence>
<dbReference type="InterPro" id="IPR050448">
    <property type="entry name" value="OpgB/LTA_synthase_biosynth"/>
</dbReference>
<name>A0A1T4K392_9ENTE</name>
<feature type="compositionally biased region" description="Polar residues" evidence="11">
    <location>
        <begin position="700"/>
        <end position="709"/>
    </location>
</feature>
<evidence type="ECO:0000256" key="1">
    <source>
        <dbReference type="ARBA" id="ARBA00004651"/>
    </source>
</evidence>
<evidence type="ECO:0000256" key="9">
    <source>
        <dbReference type="PIRSR" id="PIRSR005091-2"/>
    </source>
</evidence>
<accession>A0A1T4K392</accession>
<keyword evidence="5 12" id="KW-0812">Transmembrane</keyword>
<dbReference type="InterPro" id="IPR017850">
    <property type="entry name" value="Alkaline_phosphatase_core_sf"/>
</dbReference>
<dbReference type="InterPro" id="IPR012160">
    <property type="entry name" value="LtaS-like"/>
</dbReference>
<dbReference type="PIRSF" id="PIRSF005091">
    <property type="entry name" value="Mmb_sulf_HI1246"/>
    <property type="match status" value="1"/>
</dbReference>
<dbReference type="AlphaFoldDB" id="A0A1T4K392"/>
<feature type="region of interest" description="Disordered" evidence="11">
    <location>
        <begin position="688"/>
        <end position="709"/>
    </location>
</feature>
<dbReference type="InterPro" id="IPR000917">
    <property type="entry name" value="Sulfatase_N"/>
</dbReference>
<keyword evidence="9" id="KW-0464">Manganese</keyword>
<feature type="transmembrane region" description="Helical" evidence="12">
    <location>
        <begin position="160"/>
        <end position="178"/>
    </location>
</feature>
<gene>
    <name evidence="14" type="ORF">SAMN02745116_00058</name>
</gene>
<comment type="pathway">
    <text evidence="2">Cell wall biogenesis; lipoteichoic acid biosynthesis.</text>
</comment>
<comment type="similarity">
    <text evidence="3">Belongs to the LTA synthase family.</text>
</comment>
<evidence type="ECO:0000256" key="3">
    <source>
        <dbReference type="ARBA" id="ARBA00009983"/>
    </source>
</evidence>
<protein>
    <submittedName>
        <fullName evidence="14">Lipoteichoic acid synthase</fullName>
    </submittedName>
</protein>
<reference evidence="14 15" key="1">
    <citation type="submission" date="2017-02" db="EMBL/GenBank/DDBJ databases">
        <authorList>
            <person name="Peterson S.W."/>
        </authorList>
    </citation>
    <scope>NUCLEOTIDE SEQUENCE [LARGE SCALE GENOMIC DNA]</scope>
    <source>
        <strain evidence="14 15">ATCC BAA-1030</strain>
    </source>
</reference>
<evidence type="ECO:0000256" key="2">
    <source>
        <dbReference type="ARBA" id="ARBA00004936"/>
    </source>
</evidence>
<dbReference type="SUPFAM" id="SSF53649">
    <property type="entry name" value="Alkaline phosphatase-like"/>
    <property type="match status" value="1"/>
</dbReference>
<keyword evidence="7 12" id="KW-0472">Membrane</keyword>
<evidence type="ECO:0000256" key="5">
    <source>
        <dbReference type="ARBA" id="ARBA00022692"/>
    </source>
</evidence>
<feature type="binding site" evidence="9">
    <location>
        <position position="426"/>
    </location>
    <ligand>
        <name>substrate</name>
    </ligand>
</feature>
<evidence type="ECO:0000256" key="6">
    <source>
        <dbReference type="ARBA" id="ARBA00022989"/>
    </source>
</evidence>
<comment type="subcellular location">
    <subcellularLocation>
        <location evidence="1">Cell membrane</location>
        <topology evidence="1">Multi-pass membrane protein</topology>
    </subcellularLocation>
</comment>
<feature type="binding site" evidence="10">
    <location>
        <position position="309"/>
    </location>
    <ligand>
        <name>Mn(2+)</name>
        <dbReference type="ChEBI" id="CHEBI:29035"/>
    </ligand>
</feature>
<dbReference type="EMBL" id="FUXI01000001">
    <property type="protein sequence ID" value="SJZ36813.1"/>
    <property type="molecule type" value="Genomic_DNA"/>
</dbReference>